<evidence type="ECO:0008006" key="3">
    <source>
        <dbReference type="Google" id="ProtNLM"/>
    </source>
</evidence>
<gene>
    <name evidence="1" type="ORF">NQ318_005665</name>
</gene>
<organism evidence="1 2">
    <name type="scientific">Aromia moschata</name>
    <dbReference type="NCBI Taxonomy" id="1265417"/>
    <lineage>
        <taxon>Eukaryota</taxon>
        <taxon>Metazoa</taxon>
        <taxon>Ecdysozoa</taxon>
        <taxon>Arthropoda</taxon>
        <taxon>Hexapoda</taxon>
        <taxon>Insecta</taxon>
        <taxon>Pterygota</taxon>
        <taxon>Neoptera</taxon>
        <taxon>Endopterygota</taxon>
        <taxon>Coleoptera</taxon>
        <taxon>Polyphaga</taxon>
        <taxon>Cucujiformia</taxon>
        <taxon>Chrysomeloidea</taxon>
        <taxon>Cerambycidae</taxon>
        <taxon>Cerambycinae</taxon>
        <taxon>Callichromatini</taxon>
        <taxon>Aromia</taxon>
    </lineage>
</organism>
<dbReference type="EMBL" id="JAPWTK010000282">
    <property type="protein sequence ID" value="KAJ8943663.1"/>
    <property type="molecule type" value="Genomic_DNA"/>
</dbReference>
<sequence length="106" mass="12360">MYKIIIRRKLKIAFCMAVYINLKNKKKKKDVGEEMYGGSDFKNYLRTDSDTFKTLLDWVSPVISKQNTKMRESIRADERLAFTLRYLATGRSYEDLKFSTGISPSS</sequence>
<comment type="caution">
    <text evidence="1">The sequence shown here is derived from an EMBL/GenBank/DDBJ whole genome shotgun (WGS) entry which is preliminary data.</text>
</comment>
<reference evidence="1" key="1">
    <citation type="journal article" date="2023" name="Insect Mol. Biol.">
        <title>Genome sequencing provides insights into the evolution of gene families encoding plant cell wall-degrading enzymes in longhorned beetles.</title>
        <authorList>
            <person name="Shin N.R."/>
            <person name="Okamura Y."/>
            <person name="Kirsch R."/>
            <person name="Pauchet Y."/>
        </authorList>
    </citation>
    <scope>NUCLEOTIDE SEQUENCE</scope>
    <source>
        <strain evidence="1">AMC_N1</strain>
    </source>
</reference>
<evidence type="ECO:0000313" key="2">
    <source>
        <dbReference type="Proteomes" id="UP001162162"/>
    </source>
</evidence>
<dbReference type="Proteomes" id="UP001162162">
    <property type="component" value="Unassembled WGS sequence"/>
</dbReference>
<name>A0AAV8Y0I3_9CUCU</name>
<protein>
    <recommendedName>
        <fullName evidence="3">Transposase Helix-turn-helix domain-containing protein</fullName>
    </recommendedName>
</protein>
<accession>A0AAV8Y0I3</accession>
<dbReference type="AlphaFoldDB" id="A0AAV8Y0I3"/>
<keyword evidence="2" id="KW-1185">Reference proteome</keyword>
<proteinExistence type="predicted"/>
<evidence type="ECO:0000313" key="1">
    <source>
        <dbReference type="EMBL" id="KAJ8943663.1"/>
    </source>
</evidence>